<dbReference type="PANTHER" id="PTHR30118">
    <property type="entry name" value="HTH-TYPE TRANSCRIPTIONAL REGULATOR LEUO-RELATED"/>
    <property type="match status" value="1"/>
</dbReference>
<comment type="similarity">
    <text evidence="1">Belongs to the LysR transcriptional regulatory family.</text>
</comment>
<dbReference type="Pfam" id="PF03466">
    <property type="entry name" value="LysR_substrate"/>
    <property type="match status" value="1"/>
</dbReference>
<evidence type="ECO:0000313" key="7">
    <source>
        <dbReference type="Proteomes" id="UP000326780"/>
    </source>
</evidence>
<keyword evidence="4" id="KW-0804">Transcription</keyword>
<accession>A0A5Q0LYC3</accession>
<organism evidence="6 7">
    <name type="scientific">Variovorax paradoxus</name>
    <dbReference type="NCBI Taxonomy" id="34073"/>
    <lineage>
        <taxon>Bacteria</taxon>
        <taxon>Pseudomonadati</taxon>
        <taxon>Pseudomonadota</taxon>
        <taxon>Betaproteobacteria</taxon>
        <taxon>Burkholderiales</taxon>
        <taxon>Comamonadaceae</taxon>
        <taxon>Variovorax</taxon>
    </lineage>
</organism>
<dbReference type="InterPro" id="IPR036390">
    <property type="entry name" value="WH_DNA-bd_sf"/>
</dbReference>
<name>A0A5Q0LYC3_VARPD</name>
<dbReference type="Proteomes" id="UP000326780">
    <property type="component" value="Chromosome"/>
</dbReference>
<dbReference type="SUPFAM" id="SSF46785">
    <property type="entry name" value="Winged helix' DNA-binding domain"/>
    <property type="match status" value="1"/>
</dbReference>
<dbReference type="Pfam" id="PF00126">
    <property type="entry name" value="HTH_1"/>
    <property type="match status" value="1"/>
</dbReference>
<dbReference type="InterPro" id="IPR036388">
    <property type="entry name" value="WH-like_DNA-bd_sf"/>
</dbReference>
<dbReference type="AlphaFoldDB" id="A0A5Q0LYC3"/>
<evidence type="ECO:0000256" key="2">
    <source>
        <dbReference type="ARBA" id="ARBA00023015"/>
    </source>
</evidence>
<keyword evidence="2" id="KW-0805">Transcription regulation</keyword>
<dbReference type="EMBL" id="CP045644">
    <property type="protein sequence ID" value="QFZ81344.1"/>
    <property type="molecule type" value="Genomic_DNA"/>
</dbReference>
<dbReference type="Gene3D" id="3.40.190.10">
    <property type="entry name" value="Periplasmic binding protein-like II"/>
    <property type="match status" value="2"/>
</dbReference>
<dbReference type="PANTHER" id="PTHR30118:SF15">
    <property type="entry name" value="TRANSCRIPTIONAL REGULATORY PROTEIN"/>
    <property type="match status" value="1"/>
</dbReference>
<dbReference type="InterPro" id="IPR000847">
    <property type="entry name" value="LysR_HTH_N"/>
</dbReference>
<evidence type="ECO:0000259" key="5">
    <source>
        <dbReference type="PROSITE" id="PS50931"/>
    </source>
</evidence>
<evidence type="ECO:0000313" key="6">
    <source>
        <dbReference type="EMBL" id="QFZ81344.1"/>
    </source>
</evidence>
<gene>
    <name evidence="6" type="ORF">GFK26_00405</name>
</gene>
<dbReference type="CDD" id="cd08460">
    <property type="entry name" value="PBP2_DntR_like_1"/>
    <property type="match status" value="1"/>
</dbReference>
<protein>
    <submittedName>
        <fullName evidence="6">LysR family transcriptional regulator</fullName>
    </submittedName>
</protein>
<dbReference type="Gene3D" id="1.10.10.10">
    <property type="entry name" value="Winged helix-like DNA-binding domain superfamily/Winged helix DNA-binding domain"/>
    <property type="match status" value="1"/>
</dbReference>
<feature type="domain" description="HTH lysR-type" evidence="5">
    <location>
        <begin position="4"/>
        <end position="61"/>
    </location>
</feature>
<proteinExistence type="inferred from homology"/>
<sequence length="328" mass="35058">MNSMDLNLLAALDALLSTGSVSAAAERMHLSAPAMSHTLARIREALGDPILVRAGRKLVPTPRAVALRDPVRRLIADARLLMQPDGGVPLARVTREFTVRAPEGMGIVYGATLLAALRRDMPLARLRFVPESDSDALALREGRIDLDVGTLPDRGPETQTALLYEQRIVGVVGAGHELLKARVTPKRLAAQQHVAVTRRARSVEPLDSLLAAQGCARQIALTVPSAYGALMAAARSSLVACVPEPLARTVAASLGLAMFKLPVAVPPEQVLQAWHPRDEVDPAHRCLRDAVEAVSKDVRFGPLTGRDAQAPMRGRALAAHRALLAELP</sequence>
<evidence type="ECO:0000256" key="3">
    <source>
        <dbReference type="ARBA" id="ARBA00023125"/>
    </source>
</evidence>
<dbReference type="SUPFAM" id="SSF53850">
    <property type="entry name" value="Periplasmic binding protein-like II"/>
    <property type="match status" value="1"/>
</dbReference>
<reference evidence="6 7" key="1">
    <citation type="submission" date="2019-10" db="EMBL/GenBank/DDBJ databases">
        <title>Complete genome sequence of Variovorax paradoxus 5C-2.</title>
        <authorList>
            <person name="Gogoleva N.E."/>
            <person name="Balkin A.S."/>
        </authorList>
    </citation>
    <scope>NUCLEOTIDE SEQUENCE [LARGE SCALE GENOMIC DNA]</scope>
    <source>
        <strain evidence="6 7">5C-2</strain>
    </source>
</reference>
<dbReference type="InterPro" id="IPR005119">
    <property type="entry name" value="LysR_subst-bd"/>
</dbReference>
<dbReference type="GO" id="GO:0003700">
    <property type="term" value="F:DNA-binding transcription factor activity"/>
    <property type="evidence" value="ECO:0007669"/>
    <property type="project" value="InterPro"/>
</dbReference>
<dbReference type="PROSITE" id="PS50931">
    <property type="entry name" value="HTH_LYSR"/>
    <property type="match status" value="1"/>
</dbReference>
<evidence type="ECO:0000256" key="1">
    <source>
        <dbReference type="ARBA" id="ARBA00009437"/>
    </source>
</evidence>
<keyword evidence="3" id="KW-0238">DNA-binding</keyword>
<dbReference type="GO" id="GO:0003677">
    <property type="term" value="F:DNA binding"/>
    <property type="evidence" value="ECO:0007669"/>
    <property type="project" value="UniProtKB-KW"/>
</dbReference>
<evidence type="ECO:0000256" key="4">
    <source>
        <dbReference type="ARBA" id="ARBA00023163"/>
    </source>
</evidence>
<dbReference type="InterPro" id="IPR050389">
    <property type="entry name" value="LysR-type_TF"/>
</dbReference>
<dbReference type="RefSeq" id="WP_153280362.1">
    <property type="nucleotide sequence ID" value="NZ_CP045644.1"/>
</dbReference>